<keyword evidence="2" id="KW-0418">Kinase</keyword>
<evidence type="ECO:0000256" key="1">
    <source>
        <dbReference type="ARBA" id="ARBA00022679"/>
    </source>
</evidence>
<protein>
    <recommendedName>
        <fullName evidence="3">Carbohydrate kinase PfkB domain-containing protein</fullName>
    </recommendedName>
</protein>
<feature type="domain" description="Carbohydrate kinase PfkB" evidence="3">
    <location>
        <begin position="1"/>
        <end position="232"/>
    </location>
</feature>
<dbReference type="GO" id="GO:0016301">
    <property type="term" value="F:kinase activity"/>
    <property type="evidence" value="ECO:0007669"/>
    <property type="project" value="UniProtKB-KW"/>
</dbReference>
<gene>
    <name evidence="4" type="ORF">CYMTET_32141</name>
</gene>
<dbReference type="GO" id="GO:0006796">
    <property type="term" value="P:phosphate-containing compound metabolic process"/>
    <property type="evidence" value="ECO:0007669"/>
    <property type="project" value="UniProtKB-ARBA"/>
</dbReference>
<comment type="caution">
    <text evidence="4">The sequence shown here is derived from an EMBL/GenBank/DDBJ whole genome shotgun (WGS) entry which is preliminary data.</text>
</comment>
<dbReference type="Gene3D" id="3.40.1190.20">
    <property type="match status" value="1"/>
</dbReference>
<organism evidence="4 5">
    <name type="scientific">Cymbomonas tetramitiformis</name>
    <dbReference type="NCBI Taxonomy" id="36881"/>
    <lineage>
        <taxon>Eukaryota</taxon>
        <taxon>Viridiplantae</taxon>
        <taxon>Chlorophyta</taxon>
        <taxon>Pyramimonadophyceae</taxon>
        <taxon>Pyramimonadales</taxon>
        <taxon>Pyramimonadaceae</taxon>
        <taxon>Cymbomonas</taxon>
    </lineage>
</organism>
<name>A0AAE0KSI6_9CHLO</name>
<dbReference type="EMBL" id="LGRX02019237">
    <property type="protein sequence ID" value="KAK3258829.1"/>
    <property type="molecule type" value="Genomic_DNA"/>
</dbReference>
<accession>A0AAE0KSI6</accession>
<dbReference type="InterPro" id="IPR029056">
    <property type="entry name" value="Ribokinase-like"/>
</dbReference>
<dbReference type="Proteomes" id="UP001190700">
    <property type="component" value="Unassembled WGS sequence"/>
</dbReference>
<proteinExistence type="predicted"/>
<dbReference type="PANTHER" id="PTHR10584:SF166">
    <property type="entry name" value="RIBOKINASE"/>
    <property type="match status" value="1"/>
</dbReference>
<evidence type="ECO:0000313" key="4">
    <source>
        <dbReference type="EMBL" id="KAK3258829.1"/>
    </source>
</evidence>
<dbReference type="Pfam" id="PF00294">
    <property type="entry name" value="PfkB"/>
    <property type="match status" value="1"/>
</dbReference>
<dbReference type="AlphaFoldDB" id="A0AAE0KSI6"/>
<reference evidence="4 5" key="1">
    <citation type="journal article" date="2015" name="Genome Biol. Evol.">
        <title>Comparative Genomics of a Bacterivorous Green Alga Reveals Evolutionary Causalities and Consequences of Phago-Mixotrophic Mode of Nutrition.</title>
        <authorList>
            <person name="Burns J.A."/>
            <person name="Paasch A."/>
            <person name="Narechania A."/>
            <person name="Kim E."/>
        </authorList>
    </citation>
    <scope>NUCLEOTIDE SEQUENCE [LARGE SCALE GENOMIC DNA]</scope>
    <source>
        <strain evidence="4 5">PLY_AMNH</strain>
    </source>
</reference>
<sequence length="269" mass="27852">MKDIITFGSIVVDLVLNPPKLPAPGETVTSTSYALLPGGKGANQAYAAAKSDPTSKSKVVMVGAVGDDALRKLALDDLEEANVDVSSVNLRKDLPTACAAVCVDAKGENQIIVGSAANQSVSMQQLPPLDSEKVLLMQMEIPHDQNWAAVKAAYSAGATTVINVAPAGPVPADTLRMLDYVIVNELEACTLAEHVGLSVEGQSETELGRQIAMLYGTTVVVTLGANGAAVFVPADTEEAGGGFPLRATLKATALKVRVSPQGHLEGHRA</sequence>
<dbReference type="InterPro" id="IPR011611">
    <property type="entry name" value="PfkB_dom"/>
</dbReference>
<evidence type="ECO:0000313" key="5">
    <source>
        <dbReference type="Proteomes" id="UP001190700"/>
    </source>
</evidence>
<keyword evidence="1" id="KW-0808">Transferase</keyword>
<dbReference type="InterPro" id="IPR002139">
    <property type="entry name" value="Ribo/fructo_kinase"/>
</dbReference>
<dbReference type="PRINTS" id="PR00990">
    <property type="entry name" value="RIBOKINASE"/>
</dbReference>
<dbReference type="SUPFAM" id="SSF53613">
    <property type="entry name" value="Ribokinase-like"/>
    <property type="match status" value="1"/>
</dbReference>
<evidence type="ECO:0000256" key="2">
    <source>
        <dbReference type="ARBA" id="ARBA00022777"/>
    </source>
</evidence>
<dbReference type="PANTHER" id="PTHR10584">
    <property type="entry name" value="SUGAR KINASE"/>
    <property type="match status" value="1"/>
</dbReference>
<keyword evidence="5" id="KW-1185">Reference proteome</keyword>
<evidence type="ECO:0000259" key="3">
    <source>
        <dbReference type="Pfam" id="PF00294"/>
    </source>
</evidence>